<reference evidence="2" key="1">
    <citation type="submission" date="2007-07" db="EMBL/GenBank/DDBJ databases">
        <title>PCAP assembly of the Caenorhabditis remanei genome.</title>
        <authorList>
            <consortium name="The Caenorhabditis remanei Sequencing Consortium"/>
            <person name="Wilson R.K."/>
        </authorList>
    </citation>
    <scope>NUCLEOTIDE SEQUENCE [LARGE SCALE GENOMIC DNA]</scope>
    <source>
        <strain evidence="2">PB4641</strain>
    </source>
</reference>
<dbReference type="EMBL" id="DS268449">
    <property type="protein sequence ID" value="EFP03383.1"/>
    <property type="molecule type" value="Genomic_DNA"/>
</dbReference>
<evidence type="ECO:0000313" key="2">
    <source>
        <dbReference type="EMBL" id="EFP03383.1"/>
    </source>
</evidence>
<feature type="compositionally biased region" description="Low complexity" evidence="1">
    <location>
        <begin position="557"/>
        <end position="571"/>
    </location>
</feature>
<feature type="compositionally biased region" description="Basic and acidic residues" evidence="1">
    <location>
        <begin position="14"/>
        <end position="23"/>
    </location>
</feature>
<evidence type="ECO:0000256" key="1">
    <source>
        <dbReference type="SAM" id="MobiDB-lite"/>
    </source>
</evidence>
<dbReference type="OrthoDB" id="5889005at2759"/>
<dbReference type="eggNOG" id="ENOG502THGS">
    <property type="taxonomic scope" value="Eukaryota"/>
</dbReference>
<keyword evidence="3" id="KW-1185">Reference proteome</keyword>
<dbReference type="HOGENOM" id="CLU_322169_0_0_1"/>
<feature type="compositionally biased region" description="Polar residues" evidence="1">
    <location>
        <begin position="472"/>
        <end position="502"/>
    </location>
</feature>
<dbReference type="OMA" id="SATHINC"/>
<feature type="region of interest" description="Disordered" evidence="1">
    <location>
        <begin position="1"/>
        <end position="40"/>
    </location>
</feature>
<feature type="region of interest" description="Disordered" evidence="1">
    <location>
        <begin position="405"/>
        <end position="506"/>
    </location>
</feature>
<accession>E3MIW3</accession>
<organism evidence="3">
    <name type="scientific">Caenorhabditis remanei</name>
    <name type="common">Caenorhabditis vulgaris</name>
    <dbReference type="NCBI Taxonomy" id="31234"/>
    <lineage>
        <taxon>Eukaryota</taxon>
        <taxon>Metazoa</taxon>
        <taxon>Ecdysozoa</taxon>
        <taxon>Nematoda</taxon>
        <taxon>Chromadorea</taxon>
        <taxon>Rhabditida</taxon>
        <taxon>Rhabditina</taxon>
        <taxon>Rhabditomorpha</taxon>
        <taxon>Rhabditoidea</taxon>
        <taxon>Rhabditidae</taxon>
        <taxon>Peloderinae</taxon>
        <taxon>Caenorhabditis</taxon>
    </lineage>
</organism>
<proteinExistence type="predicted"/>
<sequence length="957" mass="111477">MANQRPNLLPLEHVPPEGHERPPNIRGPYVQHPPRHPQPREEDVVTMQMTFEQFFDRRTPFTLTDIRLFARFEETWTINLLPNSIFDGESLRLFVWRQERPTPAVHWEQSVIRLPVIQQAPRAQQFFLRYARSVHEPMVNGVSRRCPICASQLLGFPMWDHAATECPFADLRDTTRIEFMSINLVSYCNWCNSRSATHINCTPLLCQLCRRPGHTTATDLCHHRFGHPENVNELRAFVNNIRRQHYTRMRQMLQSGQHMLLYRSHVDNPYHLLLRRMPANRQQVHRGLHFFEDWNNEFPFPEIRAYIRARENRKADYRSMVPPEFFNQAQAPIPLFDEGSIEYLERIGQMVTEARMYPDRVQSVRVLIYYNDKNSSRNYNRHLYLQMQMPPPPTANRRLVYPRHHPHQVQRQYSPPVQRPLERPAVQRPVDRNLVETPILRADPPGLRQPPRFVERPQYGTPQFPTYDHSDSQPSTSARPTSAVHQNSTTPSASESTSNQPNLCVRPSESISDWALHMERKLEMEIRAQSAMQVVETLDNHSQLSSEANTREETPEPQASQQASQSQSPQQNGITSDTTAERPTSAAATHTSSPSQGSQASNGSEQRDIREANLDREMSSKVLPWCHEPLRILDQPARHAFQHRAFNKLMRIPPPDGKPAYICRSQALTHILTAQEDQRMDVWNQYDLANIRKYYRWLVKLGHALSHERILIVMLEKTNAINVCAKATIGADFVLVPTIDLWQQETVQNAFQSMLGDDQFGPVRDFDRFENQDNNRWFRDEIPRFRDGNEQEEMAEEQLAAQLFAEDMWFGVLRSQDLEQALNSAVPRSMPTLAVHTQWMLSFLTQKIQPDIESDNFAMIHYYPLVRAAMQVMVEVRQNPVNTVEVTLYDCPDELAAAGAFGHRLVMPTIELFSKFPARRWRVWLQYTWEQLMTQLEEDKEDCGCQSTNFEEIPQEL</sequence>
<dbReference type="AlphaFoldDB" id="E3MIW3"/>
<gene>
    <name evidence="2" type="ORF">CRE_09559</name>
</gene>
<dbReference type="CDD" id="cd19757">
    <property type="entry name" value="Bbox1"/>
    <property type="match status" value="1"/>
</dbReference>
<feature type="compositionally biased region" description="Polar residues" evidence="1">
    <location>
        <begin position="594"/>
        <end position="604"/>
    </location>
</feature>
<protein>
    <submittedName>
        <fullName evidence="2">Uncharacterized protein</fullName>
    </submittedName>
</protein>
<feature type="compositionally biased region" description="Low complexity" evidence="1">
    <location>
        <begin position="584"/>
        <end position="593"/>
    </location>
</feature>
<dbReference type="Proteomes" id="UP000008281">
    <property type="component" value="Unassembled WGS sequence"/>
</dbReference>
<feature type="region of interest" description="Disordered" evidence="1">
    <location>
        <begin position="539"/>
        <end position="608"/>
    </location>
</feature>
<feature type="compositionally biased region" description="Polar residues" evidence="1">
    <location>
        <begin position="572"/>
        <end position="582"/>
    </location>
</feature>
<evidence type="ECO:0000313" key="3">
    <source>
        <dbReference type="Proteomes" id="UP000008281"/>
    </source>
</evidence>
<name>E3MIW3_CAERE</name>
<dbReference type="FunCoup" id="E3MIW3">
    <property type="interactions" value="1758"/>
</dbReference>
<dbReference type="InParanoid" id="E3MIW3"/>